<feature type="signal peptide" evidence="1">
    <location>
        <begin position="1"/>
        <end position="22"/>
    </location>
</feature>
<keyword evidence="1" id="KW-0732">Signal</keyword>
<name>A0A0E9WAT3_ANGAN</name>
<reference evidence="2" key="2">
    <citation type="journal article" date="2015" name="Fish Shellfish Immunol.">
        <title>Early steps in the European eel (Anguilla anguilla)-Vibrio vulnificus interaction in the gills: Role of the RtxA13 toxin.</title>
        <authorList>
            <person name="Callol A."/>
            <person name="Pajuelo D."/>
            <person name="Ebbesson L."/>
            <person name="Teles M."/>
            <person name="MacKenzie S."/>
            <person name="Amaro C."/>
        </authorList>
    </citation>
    <scope>NUCLEOTIDE SEQUENCE</scope>
</reference>
<protein>
    <recommendedName>
        <fullName evidence="3">PSI domain-containing protein</fullName>
    </recommendedName>
</protein>
<dbReference type="CDD" id="cd00064">
    <property type="entry name" value="FU"/>
    <property type="match status" value="1"/>
</dbReference>
<dbReference type="InterPro" id="IPR009030">
    <property type="entry name" value="Growth_fac_rcpt_cys_sf"/>
</dbReference>
<organism evidence="2">
    <name type="scientific">Anguilla anguilla</name>
    <name type="common">European freshwater eel</name>
    <name type="synonym">Muraena anguilla</name>
    <dbReference type="NCBI Taxonomy" id="7936"/>
    <lineage>
        <taxon>Eukaryota</taxon>
        <taxon>Metazoa</taxon>
        <taxon>Chordata</taxon>
        <taxon>Craniata</taxon>
        <taxon>Vertebrata</taxon>
        <taxon>Euteleostomi</taxon>
        <taxon>Actinopterygii</taxon>
        <taxon>Neopterygii</taxon>
        <taxon>Teleostei</taxon>
        <taxon>Anguilliformes</taxon>
        <taxon>Anguillidae</taxon>
        <taxon>Anguilla</taxon>
    </lineage>
</organism>
<dbReference type="EMBL" id="GBXM01021125">
    <property type="protein sequence ID" value="JAH87452.1"/>
    <property type="molecule type" value="Transcribed_RNA"/>
</dbReference>
<evidence type="ECO:0000256" key="1">
    <source>
        <dbReference type="SAM" id="SignalP"/>
    </source>
</evidence>
<dbReference type="AlphaFoldDB" id="A0A0E9WAT3"/>
<reference evidence="2" key="1">
    <citation type="submission" date="2014-11" db="EMBL/GenBank/DDBJ databases">
        <authorList>
            <person name="Amaro Gonzalez C."/>
        </authorList>
    </citation>
    <scope>NUCLEOTIDE SEQUENCE</scope>
</reference>
<sequence length="80" mass="8744">MTSQVFPLFKTCLLKGLSSVLCACVYSACYHACKKCSGPEDYKCLDCKPGWSLHDHKCVGESGLSALSSFPLPALLYTYQ</sequence>
<evidence type="ECO:0000313" key="2">
    <source>
        <dbReference type="EMBL" id="JAH87452.1"/>
    </source>
</evidence>
<dbReference type="SUPFAM" id="SSF57184">
    <property type="entry name" value="Growth factor receptor domain"/>
    <property type="match status" value="1"/>
</dbReference>
<evidence type="ECO:0008006" key="3">
    <source>
        <dbReference type="Google" id="ProtNLM"/>
    </source>
</evidence>
<dbReference type="InterPro" id="IPR006212">
    <property type="entry name" value="Furin_repeat"/>
</dbReference>
<accession>A0A0E9WAT3</accession>
<proteinExistence type="predicted"/>
<feature type="chain" id="PRO_5002434365" description="PSI domain-containing protein" evidence="1">
    <location>
        <begin position="23"/>
        <end position="80"/>
    </location>
</feature>